<evidence type="ECO:0000256" key="1">
    <source>
        <dbReference type="ARBA" id="ARBA00007074"/>
    </source>
</evidence>
<evidence type="ECO:0008006" key="9">
    <source>
        <dbReference type="Google" id="ProtNLM"/>
    </source>
</evidence>
<dbReference type="InterPro" id="IPR023346">
    <property type="entry name" value="Lysozyme-like_dom_sf"/>
</dbReference>
<dbReference type="SMART" id="SM00054">
    <property type="entry name" value="EFh"/>
    <property type="match status" value="1"/>
</dbReference>
<dbReference type="SUPFAM" id="SSF53955">
    <property type="entry name" value="Lysozyme-like"/>
    <property type="match status" value="1"/>
</dbReference>
<keyword evidence="2" id="KW-0645">Protease</keyword>
<dbReference type="EMBL" id="CP117430">
    <property type="protein sequence ID" value="WLI18622.1"/>
    <property type="molecule type" value="Genomic_DNA"/>
</dbReference>
<evidence type="ECO:0000259" key="5">
    <source>
        <dbReference type="PROSITE" id="PS50222"/>
    </source>
</evidence>
<keyword evidence="3" id="KW-0378">Hydrolase</keyword>
<keyword evidence="8" id="KW-1185">Reference proteome</keyword>
<evidence type="ECO:0000256" key="3">
    <source>
        <dbReference type="ARBA" id="ARBA00022801"/>
    </source>
</evidence>
<dbReference type="InterPro" id="IPR018247">
    <property type="entry name" value="EF_Hand_1_Ca_BS"/>
</dbReference>
<dbReference type="Gene3D" id="1.10.530.10">
    <property type="match status" value="1"/>
</dbReference>
<dbReference type="InterPro" id="IPR002048">
    <property type="entry name" value="EF_hand_dom"/>
</dbReference>
<dbReference type="PROSITE" id="PS00018">
    <property type="entry name" value="EF_HAND_1"/>
    <property type="match status" value="1"/>
</dbReference>
<comment type="similarity">
    <text evidence="1">Belongs to the peptidase C40 family.</text>
</comment>
<feature type="domain" description="EF-hand" evidence="5">
    <location>
        <begin position="678"/>
        <end position="713"/>
    </location>
</feature>
<dbReference type="PROSITE" id="PS51935">
    <property type="entry name" value="NLPC_P60"/>
    <property type="match status" value="1"/>
</dbReference>
<name>A0ABY9GT01_9PSED</name>
<dbReference type="PROSITE" id="PS50222">
    <property type="entry name" value="EF_HAND_2"/>
    <property type="match status" value="1"/>
</dbReference>
<protein>
    <recommendedName>
        <fullName evidence="9">Chitinase</fullName>
    </recommendedName>
</protein>
<evidence type="ECO:0000313" key="7">
    <source>
        <dbReference type="EMBL" id="WLI18622.1"/>
    </source>
</evidence>
<organism evidence="7 8">
    <name type="scientific">Pseudomonas wuhanensis</name>
    <dbReference type="NCBI Taxonomy" id="2954098"/>
    <lineage>
        <taxon>Bacteria</taxon>
        <taxon>Pseudomonadati</taxon>
        <taxon>Pseudomonadota</taxon>
        <taxon>Gammaproteobacteria</taxon>
        <taxon>Pseudomonadales</taxon>
        <taxon>Pseudomonadaceae</taxon>
        <taxon>Pseudomonas</taxon>
    </lineage>
</organism>
<dbReference type="RefSeq" id="WP_305424506.1">
    <property type="nucleotide sequence ID" value="NZ_CP117430.1"/>
</dbReference>
<dbReference type="InterPro" id="IPR038765">
    <property type="entry name" value="Papain-like_cys_pep_sf"/>
</dbReference>
<keyword evidence="4" id="KW-0788">Thiol protease</keyword>
<evidence type="ECO:0000256" key="2">
    <source>
        <dbReference type="ARBA" id="ARBA00022670"/>
    </source>
</evidence>
<reference evidence="7 8" key="1">
    <citation type="submission" date="2023-02" db="EMBL/GenBank/DDBJ databases">
        <title>Evolution of Hrp T3SS in non-pathogenic Pseudomonas fluorescens.</title>
        <authorList>
            <person name="Liao K."/>
            <person name="Wei H."/>
            <person name="Gu Y."/>
        </authorList>
    </citation>
    <scope>NUCLEOTIDE SEQUENCE [LARGE SCALE GENOMIC DNA]</scope>
    <source>
        <strain evidence="7 8">FP607</strain>
    </source>
</reference>
<dbReference type="SUPFAM" id="SSF54001">
    <property type="entry name" value="Cysteine proteinases"/>
    <property type="match status" value="1"/>
</dbReference>
<feature type="domain" description="NlpC/P60" evidence="6">
    <location>
        <begin position="1"/>
        <end position="138"/>
    </location>
</feature>
<gene>
    <name evidence="7" type="ORF">PSH88_00780</name>
</gene>
<accession>A0ABY9GT01</accession>
<evidence type="ECO:0000313" key="8">
    <source>
        <dbReference type="Proteomes" id="UP001230768"/>
    </source>
</evidence>
<dbReference type="Gene3D" id="3.90.1720.10">
    <property type="entry name" value="endopeptidase domain like (from Nostoc punctiforme)"/>
    <property type="match status" value="1"/>
</dbReference>
<proteinExistence type="inferred from homology"/>
<evidence type="ECO:0000259" key="6">
    <source>
        <dbReference type="PROSITE" id="PS51935"/>
    </source>
</evidence>
<dbReference type="Proteomes" id="UP001230768">
    <property type="component" value="Chromosome"/>
</dbReference>
<evidence type="ECO:0000256" key="4">
    <source>
        <dbReference type="ARBA" id="ARBA00022807"/>
    </source>
</evidence>
<sequence length="1047" mass="117204">MSTGLLEQRANYPHTQYEYGPAKGYADADGDGRKEIDCSGLLYRMLKDAGYSIPYLTTGQLNVDVTHFDVIPLASVEPGDIALWINFHGHTGVVEDINSVRTAGNFFGSQSSSGPKSAKYGHQSGYWPMPEKFLRPKAQYRTDAQPAPAAAPTPGTAPAGSAPLMNFQYPFRKADGKQFTDAEEVYKTLENEKSGHYLLGSNKFWHGGIHISDASAPQCVLNEPIRCMADGKVVAYRLNEDYLESTFGDNEKKLKYSNSFCLVRHEYKSAPNPEEGPNKGKQNKLNFFSLYMHLLPYKRYPLSEEETPKPKVTMKVNDFKAYDEFPETSSVQSPGKLAMGTKLEVLEQRSVGNVTYAKGKILSGSVKNGSHKVREAGREVWFAYLKNGAPYQNSQPKRIWLADDVPERAKPKYWQGKVKARTCKRLAMYAAPANPTDGQPAGARIEESREITVSSTIAFDSKDVVSLVLDNKLRRMAPCTPVEASIWTGTGSVPSNFWAIVESDPDSQYVQWETLTPTEFEVVTTSIGIKAGDPIGYLGQTENLTSQQGASDSKFQVHVEIFTAESEVKDFLKNLAGLKTGKQYLHLPTGTELKKTPPATGMTVLKLDHAVDLSKAPVIKEGTEDWYKVSVTEDAQPVSGLVKKAGAQIVTQHDWEKLGFHIVEETNAMADGFLDPEDMPQFFKDLLMKIDKNHDGEVDPGELADALKNIDTRDQWAKLIAHHPTEWKDKAESAKWSKLDKLLESSPKTLKHEKERISKYVFWDELVGEAAIGSEVVWHFHPIEFVAGFTSATAELLSYDQMKKMFPESSEEKREEVRGLFNKYADRFEINTIPRIAQFFAQVKTEVGNALVGKVEDLWYSAEALRSKFGRYFNTYPAEADQYGYKRIEMAQYNALSPAAKSAYTIRKNKAYSQFPNEDEIAKRIYCCCSPQGNFVLTAGGCVEGIKYKGKGFIQLTWKSNYKAVEDLLRAKLPEETINMVDNPDQLLETKIGLISAMGFWELNKLNDLVAPNTTSTDKITEVVNKHTNSYGERRSNFTVIYQEINQ</sequence>
<dbReference type="InterPro" id="IPR000064">
    <property type="entry name" value="NLP_P60_dom"/>
</dbReference>